<dbReference type="eggNOG" id="COG0589">
    <property type="taxonomic scope" value="Bacteria"/>
</dbReference>
<dbReference type="PANTHER" id="PTHR46268">
    <property type="entry name" value="STRESS RESPONSE PROTEIN NHAX"/>
    <property type="match status" value="1"/>
</dbReference>
<dbReference type="Proteomes" id="UP000011910">
    <property type="component" value="Unassembled WGS sequence"/>
</dbReference>
<dbReference type="Pfam" id="PF00582">
    <property type="entry name" value="Usp"/>
    <property type="match status" value="2"/>
</dbReference>
<gene>
    <name evidence="3" type="ORF">ADICEAN_00488</name>
</gene>
<reference evidence="3 4" key="1">
    <citation type="journal article" date="2013" name="Genome Announc.">
        <title>Draft Genome Sequence of Cesiribacter andamanensis Strain AMV16T, Isolated from a Soil Sample from a Mud Volcano in the Andaman Islands, India.</title>
        <authorList>
            <person name="Shivaji S."/>
            <person name="Ara S."/>
            <person name="Begum Z."/>
            <person name="Srinivas T.N."/>
            <person name="Singh A."/>
            <person name="Kumar Pinnaka A."/>
        </authorList>
    </citation>
    <scope>NUCLEOTIDE SEQUENCE [LARGE SCALE GENOMIC DNA]</scope>
    <source>
        <strain evidence="3 4">AMV16</strain>
    </source>
</reference>
<evidence type="ECO:0000313" key="4">
    <source>
        <dbReference type="Proteomes" id="UP000011910"/>
    </source>
</evidence>
<dbReference type="InterPro" id="IPR006016">
    <property type="entry name" value="UspA"/>
</dbReference>
<dbReference type="EMBL" id="AODQ01000007">
    <property type="protein sequence ID" value="EMR04325.1"/>
    <property type="molecule type" value="Genomic_DNA"/>
</dbReference>
<dbReference type="AlphaFoldDB" id="M7NRL5"/>
<dbReference type="SUPFAM" id="SSF52402">
    <property type="entry name" value="Adenine nucleotide alpha hydrolases-like"/>
    <property type="match status" value="2"/>
</dbReference>
<dbReference type="InterPro" id="IPR006015">
    <property type="entry name" value="Universal_stress_UspA"/>
</dbReference>
<evidence type="ECO:0000256" key="1">
    <source>
        <dbReference type="ARBA" id="ARBA00008791"/>
    </source>
</evidence>
<evidence type="ECO:0000313" key="3">
    <source>
        <dbReference type="EMBL" id="EMR04325.1"/>
    </source>
</evidence>
<dbReference type="Gene3D" id="3.40.50.620">
    <property type="entry name" value="HUPs"/>
    <property type="match status" value="2"/>
</dbReference>
<organism evidence="3 4">
    <name type="scientific">Cesiribacter andamanensis AMV16</name>
    <dbReference type="NCBI Taxonomy" id="1279009"/>
    <lineage>
        <taxon>Bacteria</taxon>
        <taxon>Pseudomonadati</taxon>
        <taxon>Bacteroidota</taxon>
        <taxon>Cytophagia</taxon>
        <taxon>Cytophagales</taxon>
        <taxon>Cesiribacteraceae</taxon>
        <taxon>Cesiribacter</taxon>
    </lineage>
</organism>
<accession>M7NRL5</accession>
<sequence length="300" mass="33348">MSRSLPRHYNSNQNSIMERILVLTDFSDIAQRGLEEAVRLARQMGGAELYLLNTEPAPQGREFSATGDIYYTDNPEEDRFMIALIRKNKERLEALAAQYGSEQVRVTPFMEVGDLQEIVDAFIEKRQVDLIVMGTSGENTFEEYFVGNHTEQVIRVAHVPVISVKVTDRPMDIRNIVLASDMNDKAATGMRHVQALASKLGAQLHLVHVSKSGKLQQSRADLERYVREHGITNYTIGAIEDSDTEEGIKRYAAKVGADLIAVITRGRDGLAALLSHSVAHDVIREASVPVLTVNMSELTA</sequence>
<dbReference type="STRING" id="1279009.ADICEAN_00488"/>
<evidence type="ECO:0000259" key="2">
    <source>
        <dbReference type="Pfam" id="PF00582"/>
    </source>
</evidence>
<feature type="domain" description="UspA" evidence="2">
    <location>
        <begin position="174"/>
        <end position="293"/>
    </location>
</feature>
<dbReference type="InterPro" id="IPR014729">
    <property type="entry name" value="Rossmann-like_a/b/a_fold"/>
</dbReference>
<feature type="domain" description="UspA" evidence="2">
    <location>
        <begin position="18"/>
        <end position="165"/>
    </location>
</feature>
<comment type="similarity">
    <text evidence="1">Belongs to the universal stress protein A family.</text>
</comment>
<keyword evidence="4" id="KW-1185">Reference proteome</keyword>
<comment type="caution">
    <text evidence="3">The sequence shown here is derived from an EMBL/GenBank/DDBJ whole genome shotgun (WGS) entry which is preliminary data.</text>
</comment>
<dbReference type="CDD" id="cd00293">
    <property type="entry name" value="USP-like"/>
    <property type="match status" value="2"/>
</dbReference>
<name>M7NRL5_9BACT</name>
<dbReference type="PRINTS" id="PR01438">
    <property type="entry name" value="UNVRSLSTRESS"/>
</dbReference>
<proteinExistence type="inferred from homology"/>
<protein>
    <submittedName>
        <fullName evidence="3">Universal stress protein UspE</fullName>
    </submittedName>
</protein>
<dbReference type="PANTHER" id="PTHR46268:SF6">
    <property type="entry name" value="UNIVERSAL STRESS PROTEIN UP12"/>
    <property type="match status" value="1"/>
</dbReference>